<comment type="pathway">
    <text evidence="1 9">Amino-acid biosynthesis; L-tryptophan biosynthesis; L-tryptophan from chorismate: step 2/5.</text>
</comment>
<evidence type="ECO:0000256" key="1">
    <source>
        <dbReference type="ARBA" id="ARBA00004907"/>
    </source>
</evidence>
<comment type="function">
    <text evidence="9">Catalyzes the transfer of the phosphoribosyl group of 5-phosphorylribose-1-pyrophosphate (PRPP) to anthranilate to yield N-(5'-phosphoribosyl)-anthranilate (PRA).</text>
</comment>
<protein>
    <recommendedName>
        <fullName evidence="9">Anthranilate phosphoribosyltransferase</fullName>
        <ecNumber evidence="9">2.4.2.18</ecNumber>
    </recommendedName>
</protein>
<evidence type="ECO:0000313" key="13">
    <source>
        <dbReference type="Proteomes" id="UP000318834"/>
    </source>
</evidence>
<feature type="binding site" evidence="9">
    <location>
        <position position="110"/>
    </location>
    <ligand>
        <name>anthranilate</name>
        <dbReference type="ChEBI" id="CHEBI:16567"/>
        <label>1</label>
    </ligand>
</feature>
<feature type="binding site" evidence="9">
    <location>
        <position position="225"/>
    </location>
    <ligand>
        <name>Mg(2+)</name>
        <dbReference type="ChEBI" id="CHEBI:18420"/>
        <label>1</label>
    </ligand>
</feature>
<dbReference type="InterPro" id="IPR017459">
    <property type="entry name" value="Glycosyl_Trfase_fam3_N_dom"/>
</dbReference>
<dbReference type="SUPFAM" id="SSF52418">
    <property type="entry name" value="Nucleoside phosphorylase/phosphoribosyltransferase catalytic domain"/>
    <property type="match status" value="1"/>
</dbReference>
<comment type="caution">
    <text evidence="9">Lacks conserved residue(s) required for the propagation of feature annotation.</text>
</comment>
<evidence type="ECO:0000313" key="12">
    <source>
        <dbReference type="EMBL" id="TMI76020.1"/>
    </source>
</evidence>
<dbReference type="GO" id="GO:0005829">
    <property type="term" value="C:cytosol"/>
    <property type="evidence" value="ECO:0007669"/>
    <property type="project" value="TreeGrafter"/>
</dbReference>
<feature type="domain" description="Glycosyl transferase family 3" evidence="10">
    <location>
        <begin position="73"/>
        <end position="323"/>
    </location>
</feature>
<evidence type="ECO:0000259" key="11">
    <source>
        <dbReference type="Pfam" id="PF02885"/>
    </source>
</evidence>
<keyword evidence="9" id="KW-0479">Metal-binding</keyword>
<dbReference type="Pfam" id="PF00591">
    <property type="entry name" value="Glycos_transf_3"/>
    <property type="match status" value="1"/>
</dbReference>
<feature type="binding site" evidence="9">
    <location>
        <position position="165"/>
    </location>
    <ligand>
        <name>anthranilate</name>
        <dbReference type="ChEBI" id="CHEBI:16567"/>
        <label>2</label>
    </ligand>
</feature>
<dbReference type="Gene3D" id="3.40.1030.10">
    <property type="entry name" value="Nucleoside phosphorylase/phosphoribosyltransferase catalytic domain"/>
    <property type="match status" value="1"/>
</dbReference>
<accession>A0A537IXJ2</accession>
<dbReference type="GO" id="GO:0000287">
    <property type="term" value="F:magnesium ion binding"/>
    <property type="evidence" value="ECO:0007669"/>
    <property type="project" value="UniProtKB-UniRule"/>
</dbReference>
<dbReference type="PANTHER" id="PTHR43285">
    <property type="entry name" value="ANTHRANILATE PHOSPHORIBOSYLTRANSFERASE"/>
    <property type="match status" value="1"/>
</dbReference>
<feature type="binding site" evidence="9">
    <location>
        <position position="87"/>
    </location>
    <ligand>
        <name>5-phospho-alpha-D-ribose 1-diphosphate</name>
        <dbReference type="ChEBI" id="CHEBI:58017"/>
    </ligand>
</feature>
<evidence type="ECO:0000256" key="7">
    <source>
        <dbReference type="ARBA" id="ARBA00052328"/>
    </source>
</evidence>
<evidence type="ECO:0000256" key="9">
    <source>
        <dbReference type="HAMAP-Rule" id="MF_00211"/>
    </source>
</evidence>
<keyword evidence="2 9" id="KW-0028">Amino-acid biosynthesis</keyword>
<keyword evidence="3 9" id="KW-0328">Glycosyltransferase</keyword>
<feature type="binding site" evidence="9">
    <location>
        <position position="225"/>
    </location>
    <ligand>
        <name>Mg(2+)</name>
        <dbReference type="ChEBI" id="CHEBI:18420"/>
        <label>2</label>
    </ligand>
</feature>
<feature type="binding site" evidence="9">
    <location>
        <position position="224"/>
    </location>
    <ligand>
        <name>Mg(2+)</name>
        <dbReference type="ChEBI" id="CHEBI:18420"/>
        <label>2</label>
    </ligand>
</feature>
<dbReference type="AlphaFoldDB" id="A0A537IXJ2"/>
<dbReference type="InterPro" id="IPR036320">
    <property type="entry name" value="Glycosyl_Trfase_fam3_N_dom_sf"/>
</dbReference>
<dbReference type="InterPro" id="IPR000312">
    <property type="entry name" value="Glycosyl_Trfase_fam3"/>
</dbReference>
<feature type="binding site" evidence="9">
    <location>
        <position position="91"/>
    </location>
    <ligand>
        <name>Mg(2+)</name>
        <dbReference type="ChEBI" id="CHEBI:18420"/>
        <label>1</label>
    </ligand>
</feature>
<keyword evidence="9" id="KW-0460">Magnesium</keyword>
<comment type="subunit">
    <text evidence="9">Homodimer.</text>
</comment>
<dbReference type="PANTHER" id="PTHR43285:SF2">
    <property type="entry name" value="ANTHRANILATE PHOSPHORIBOSYLTRANSFERASE"/>
    <property type="match status" value="1"/>
</dbReference>
<organism evidence="12 13">
    <name type="scientific">Candidatus Segetimicrobium genomatis</name>
    <dbReference type="NCBI Taxonomy" id="2569760"/>
    <lineage>
        <taxon>Bacteria</taxon>
        <taxon>Bacillati</taxon>
        <taxon>Candidatus Sysuimicrobiota</taxon>
        <taxon>Candidatus Sysuimicrobiia</taxon>
        <taxon>Candidatus Sysuimicrobiales</taxon>
        <taxon>Candidatus Segetimicrobiaceae</taxon>
        <taxon>Candidatus Segetimicrobium</taxon>
    </lineage>
</organism>
<evidence type="ECO:0000256" key="5">
    <source>
        <dbReference type="ARBA" id="ARBA00022822"/>
    </source>
</evidence>
<comment type="similarity">
    <text evidence="9">Belongs to the anthranilate phosphoribosyltransferase family.</text>
</comment>
<keyword evidence="5 9" id="KW-0822">Tryptophan biosynthesis</keyword>
<reference evidence="12 13" key="1">
    <citation type="journal article" date="2019" name="Nat. Microbiol.">
        <title>Mediterranean grassland soil C-N compound turnover is dependent on rainfall and depth, and is mediated by genomically divergent microorganisms.</title>
        <authorList>
            <person name="Diamond S."/>
            <person name="Andeer P.F."/>
            <person name="Li Z."/>
            <person name="Crits-Christoph A."/>
            <person name="Burstein D."/>
            <person name="Anantharaman K."/>
            <person name="Lane K.R."/>
            <person name="Thomas B.C."/>
            <person name="Pan C."/>
            <person name="Northen T.R."/>
            <person name="Banfield J.F."/>
        </authorList>
    </citation>
    <scope>NUCLEOTIDE SEQUENCE [LARGE SCALE GENOMIC DNA]</scope>
    <source>
        <strain evidence="12">NP_8</strain>
    </source>
</reference>
<comment type="cofactor">
    <cofactor evidence="9">
        <name>Mg(2+)</name>
        <dbReference type="ChEBI" id="CHEBI:18420"/>
    </cofactor>
    <text evidence="9">Binds 2 magnesium ions per monomer.</text>
</comment>
<dbReference type="Gene3D" id="1.20.970.10">
    <property type="entry name" value="Transferase, Pyrimidine Nucleoside Phosphorylase, Chain C"/>
    <property type="match status" value="1"/>
</dbReference>
<evidence type="ECO:0000259" key="10">
    <source>
        <dbReference type="Pfam" id="PF00591"/>
    </source>
</evidence>
<evidence type="ECO:0000256" key="8">
    <source>
        <dbReference type="ARBA" id="ARBA00061188"/>
    </source>
</evidence>
<dbReference type="GO" id="GO:0004048">
    <property type="term" value="F:anthranilate phosphoribosyltransferase activity"/>
    <property type="evidence" value="ECO:0007669"/>
    <property type="project" value="UniProtKB-UniRule"/>
</dbReference>
<evidence type="ECO:0000256" key="4">
    <source>
        <dbReference type="ARBA" id="ARBA00022679"/>
    </source>
</evidence>
<dbReference type="InterPro" id="IPR035902">
    <property type="entry name" value="Nuc_phospho_transferase"/>
</dbReference>
<feature type="domain" description="Glycosyl transferase family 3 N-terminal" evidence="11">
    <location>
        <begin position="2"/>
        <end position="64"/>
    </location>
</feature>
<dbReference type="InterPro" id="IPR005940">
    <property type="entry name" value="Anthranilate_Pribosyl_Tfrase"/>
</dbReference>
<feature type="binding site" evidence="9">
    <location>
        <begin position="89"/>
        <end position="92"/>
    </location>
    <ligand>
        <name>5-phospho-alpha-D-ribose 1-diphosphate</name>
        <dbReference type="ChEBI" id="CHEBI:58017"/>
    </ligand>
</feature>
<name>A0A537IXJ2_9BACT</name>
<evidence type="ECO:0000256" key="6">
    <source>
        <dbReference type="ARBA" id="ARBA00023141"/>
    </source>
</evidence>
<feature type="binding site" evidence="9">
    <location>
        <position position="79"/>
    </location>
    <ligand>
        <name>5-phospho-alpha-D-ribose 1-diphosphate</name>
        <dbReference type="ChEBI" id="CHEBI:58017"/>
    </ligand>
</feature>
<keyword evidence="6 9" id="KW-0057">Aromatic amino acid biosynthesis</keyword>
<evidence type="ECO:0000256" key="2">
    <source>
        <dbReference type="ARBA" id="ARBA00022605"/>
    </source>
</evidence>
<dbReference type="GO" id="GO:0000162">
    <property type="term" value="P:L-tryptophan biosynthetic process"/>
    <property type="evidence" value="ECO:0007669"/>
    <property type="project" value="UniProtKB-UniRule"/>
</dbReference>
<comment type="similarity">
    <text evidence="8">In the C-terminal section; belongs to the anthranilate phosphoribosyltransferase family.</text>
</comment>
<dbReference type="Pfam" id="PF02885">
    <property type="entry name" value="Glycos_trans_3N"/>
    <property type="match status" value="1"/>
</dbReference>
<evidence type="ECO:0000256" key="3">
    <source>
        <dbReference type="ARBA" id="ARBA00022676"/>
    </source>
</evidence>
<dbReference type="SUPFAM" id="SSF47648">
    <property type="entry name" value="Nucleoside phosphorylase/phosphoribosyltransferase N-terminal domain"/>
    <property type="match status" value="1"/>
</dbReference>
<feature type="binding site" evidence="9">
    <location>
        <position position="79"/>
    </location>
    <ligand>
        <name>anthranilate</name>
        <dbReference type="ChEBI" id="CHEBI:16567"/>
        <label>1</label>
    </ligand>
</feature>
<sequence length="338" mass="35558">MKETLKKAVDREDLSEGEAWSAMGEVMDGQATPAQIAALITAMRMKGETVQEIAGFARAMRERAQRITPKAEALIDIVGTGGDRLSTFNISTTSAFVVAAAGGYVAKHGNRAVSRLSGAADVLEALGVQIQVPPEVVRRAIEDIGIGFMFAPIYHTAMKHAVGPRKEIGIRTVFNILGPLTNPANANYLVVGTYDPALTEIMAHVLGEMGARRALVVHGLDGVDEVSTVGSTRVSELRNGSVRTYAIAPDDLGLPKTSPEAIAGGRPDENAAITTAVLQGERSPRRDIVLANAGAALCAAELAGGWKDGIELARRAIDSGAAYEKLEALRAHTRAAVS</sequence>
<feature type="binding site" evidence="9">
    <location>
        <position position="119"/>
    </location>
    <ligand>
        <name>5-phospho-alpha-D-ribose 1-diphosphate</name>
        <dbReference type="ChEBI" id="CHEBI:58017"/>
    </ligand>
</feature>
<comment type="catalytic activity">
    <reaction evidence="7 9">
        <text>N-(5-phospho-beta-D-ribosyl)anthranilate + diphosphate = 5-phospho-alpha-D-ribose 1-diphosphate + anthranilate</text>
        <dbReference type="Rhea" id="RHEA:11768"/>
        <dbReference type="ChEBI" id="CHEBI:16567"/>
        <dbReference type="ChEBI" id="CHEBI:18277"/>
        <dbReference type="ChEBI" id="CHEBI:33019"/>
        <dbReference type="ChEBI" id="CHEBI:58017"/>
        <dbReference type="EC" id="2.4.2.18"/>
    </reaction>
</comment>
<dbReference type="EMBL" id="VBAP01000032">
    <property type="protein sequence ID" value="TMI76020.1"/>
    <property type="molecule type" value="Genomic_DNA"/>
</dbReference>
<keyword evidence="4 9" id="KW-0808">Transferase</keyword>
<dbReference type="EC" id="2.4.2.18" evidence="9"/>
<dbReference type="FunFam" id="3.40.1030.10:FF:000002">
    <property type="entry name" value="Anthranilate phosphoribosyltransferase"/>
    <property type="match status" value="1"/>
</dbReference>
<dbReference type="NCBIfam" id="TIGR01245">
    <property type="entry name" value="trpD"/>
    <property type="match status" value="1"/>
</dbReference>
<proteinExistence type="inferred from homology"/>
<feature type="binding site" evidence="9">
    <location>
        <begin position="82"/>
        <end position="83"/>
    </location>
    <ligand>
        <name>5-phospho-alpha-D-ribose 1-diphosphate</name>
        <dbReference type="ChEBI" id="CHEBI:58017"/>
    </ligand>
</feature>
<gene>
    <name evidence="9 12" type="primary">trpD</name>
    <name evidence="12" type="ORF">E6H05_05085</name>
</gene>
<comment type="caution">
    <text evidence="12">The sequence shown here is derived from an EMBL/GenBank/DDBJ whole genome shotgun (WGS) entry which is preliminary data.</text>
</comment>
<dbReference type="HAMAP" id="MF_00211">
    <property type="entry name" value="TrpD"/>
    <property type="match status" value="1"/>
</dbReference>
<dbReference type="UniPathway" id="UPA00035">
    <property type="reaction ID" value="UER00041"/>
</dbReference>
<dbReference type="Proteomes" id="UP000318834">
    <property type="component" value="Unassembled WGS sequence"/>
</dbReference>